<feature type="non-terminal residue" evidence="1">
    <location>
        <position position="1"/>
    </location>
</feature>
<reference evidence="1" key="1">
    <citation type="submission" date="2015-11" db="EMBL/GenBank/DDBJ databases">
        <title>De novo transcriptome assembly of four potential Pierce s Disease insect vectors from Arizona vineyards.</title>
        <authorList>
            <person name="Tassone E.E."/>
        </authorList>
    </citation>
    <scope>NUCLEOTIDE SEQUENCE</scope>
</reference>
<evidence type="ECO:0000313" key="1">
    <source>
        <dbReference type="EMBL" id="JAS40376.1"/>
    </source>
</evidence>
<gene>
    <name evidence="1" type="ORF">g.31328</name>
</gene>
<dbReference type="PANTHER" id="PTHR47510">
    <property type="entry name" value="REVERSE TRANSCRIPTASE DOMAIN-CONTAINING PROTEIN"/>
    <property type="match status" value="1"/>
</dbReference>
<proteinExistence type="predicted"/>
<name>A0A1B6ER16_9HEMI</name>
<dbReference type="EMBL" id="GECZ01029393">
    <property type="protein sequence ID" value="JAS40376.1"/>
    <property type="molecule type" value="Transcribed_RNA"/>
</dbReference>
<feature type="non-terminal residue" evidence="1">
    <location>
        <position position="101"/>
    </location>
</feature>
<organism evidence="1">
    <name type="scientific">Cuerna arida</name>
    <dbReference type="NCBI Taxonomy" id="1464854"/>
    <lineage>
        <taxon>Eukaryota</taxon>
        <taxon>Metazoa</taxon>
        <taxon>Ecdysozoa</taxon>
        <taxon>Arthropoda</taxon>
        <taxon>Hexapoda</taxon>
        <taxon>Insecta</taxon>
        <taxon>Pterygota</taxon>
        <taxon>Neoptera</taxon>
        <taxon>Paraneoptera</taxon>
        <taxon>Hemiptera</taxon>
        <taxon>Auchenorrhyncha</taxon>
        <taxon>Membracoidea</taxon>
        <taxon>Cicadellidae</taxon>
        <taxon>Cicadellinae</taxon>
        <taxon>Proconiini</taxon>
        <taxon>Cuerna</taxon>
    </lineage>
</organism>
<dbReference type="AlphaFoldDB" id="A0A1B6ER16"/>
<dbReference type="PANTHER" id="PTHR47510:SF3">
    <property type="entry name" value="ENDO_EXONUCLEASE_PHOSPHATASE DOMAIN-CONTAINING PROTEIN"/>
    <property type="match status" value="1"/>
</dbReference>
<accession>A0A1B6ER16</accession>
<protein>
    <recommendedName>
        <fullName evidence="2">Reverse transcriptase domain-containing protein</fullName>
    </recommendedName>
</protein>
<evidence type="ECO:0008006" key="2">
    <source>
        <dbReference type="Google" id="ProtNLM"/>
    </source>
</evidence>
<sequence length="101" mass="10982">NISVYFLHFGVDGISIKMIRAVSPLCIHAITHIINLSLSTGQFPTQWKKSLVIPLPKVGNPVSVTELRPISILPVLSKVLERIVTDQLISFLEGIGALPNG</sequence>